<proteinExistence type="predicted"/>
<name>A0A9X1U255_9FLAO</name>
<evidence type="ECO:0000313" key="2">
    <source>
        <dbReference type="Proteomes" id="UP001139461"/>
    </source>
</evidence>
<gene>
    <name evidence="1" type="ORF">K8089_15090</name>
</gene>
<reference evidence="1" key="1">
    <citation type="submission" date="2021-09" db="EMBL/GenBank/DDBJ databases">
        <title>Genome of Aequorivita sp. strain F47161.</title>
        <authorList>
            <person name="Wang Y."/>
        </authorList>
    </citation>
    <scope>NUCLEOTIDE SEQUENCE</scope>
    <source>
        <strain evidence="1">F47161</strain>
    </source>
</reference>
<organism evidence="1 2">
    <name type="scientific">Aequorivita vitellina</name>
    <dbReference type="NCBI Taxonomy" id="2874475"/>
    <lineage>
        <taxon>Bacteria</taxon>
        <taxon>Pseudomonadati</taxon>
        <taxon>Bacteroidota</taxon>
        <taxon>Flavobacteriia</taxon>
        <taxon>Flavobacteriales</taxon>
        <taxon>Flavobacteriaceae</taxon>
        <taxon>Aequorivita</taxon>
    </lineage>
</organism>
<comment type="caution">
    <text evidence="1">The sequence shown here is derived from an EMBL/GenBank/DDBJ whole genome shotgun (WGS) entry which is preliminary data.</text>
</comment>
<sequence length="259" mass="29517">MKIVSANSHQEKIKIMEKEIVLNGPPSSLQGNIQFENIESDPLRIKTLALVAKNKKQQKGTQDFLRFSFRLRPGEQKQETVNHELPPTTPPGTYESHIMLGEQMHKVKMIVQPTINIEVFPTQFTFQNTAPGTTHVAVLTLINKGNMPFQVPELKHAAMLDMDLLCRAFGKGFREKGKDDLMSTLDEVTRNLKENLTDWVSISVEEHNQIVQPGDSLLLHINFTIPKNAEANRDYDGNFRFWDKDISVVIKSHRETTKT</sequence>
<dbReference type="EMBL" id="JAIRBA010000042">
    <property type="protein sequence ID" value="MCG2420349.1"/>
    <property type="molecule type" value="Genomic_DNA"/>
</dbReference>
<keyword evidence="2" id="KW-1185">Reference proteome</keyword>
<protein>
    <submittedName>
        <fullName evidence="1">Uncharacterized protein</fullName>
    </submittedName>
</protein>
<dbReference type="AlphaFoldDB" id="A0A9X1U255"/>
<evidence type="ECO:0000313" key="1">
    <source>
        <dbReference type="EMBL" id="MCG2420349.1"/>
    </source>
</evidence>
<accession>A0A9X1U255</accession>
<dbReference type="RefSeq" id="WP_237604126.1">
    <property type="nucleotide sequence ID" value="NZ_JAIRBA010000042.1"/>
</dbReference>
<dbReference type="Proteomes" id="UP001139461">
    <property type="component" value="Unassembled WGS sequence"/>
</dbReference>